<keyword evidence="5 16" id="KW-0410">Iron transport</keyword>
<feature type="binding site" evidence="14">
    <location>
        <begin position="45"/>
        <end position="49"/>
    </location>
    <ligand>
        <name>GTP</name>
        <dbReference type="ChEBI" id="CHEBI:37565"/>
        <label>1</label>
    </ligand>
</feature>
<keyword evidence="19" id="KW-1185">Reference proteome</keyword>
<protein>
    <recommendedName>
        <fullName evidence="13 16">Ferrous iron transport protein B</fullName>
    </recommendedName>
</protein>
<dbReference type="InterPro" id="IPR011640">
    <property type="entry name" value="Fe2_transport_prot_B_C"/>
</dbReference>
<comment type="function">
    <text evidence="1 16">Probable transporter of a GTP-driven Fe(2+) uptake system.</text>
</comment>
<evidence type="ECO:0000256" key="2">
    <source>
        <dbReference type="ARBA" id="ARBA00004651"/>
    </source>
</evidence>
<feature type="transmembrane region" description="Helical" evidence="16">
    <location>
        <begin position="248"/>
        <end position="274"/>
    </location>
</feature>
<evidence type="ECO:0000259" key="17">
    <source>
        <dbReference type="PROSITE" id="PS51711"/>
    </source>
</evidence>
<evidence type="ECO:0000313" key="18">
    <source>
        <dbReference type="EMBL" id="TEB05846.1"/>
    </source>
</evidence>
<feature type="binding site" evidence="15">
    <location>
        <position position="31"/>
    </location>
    <ligand>
        <name>Mg(2+)</name>
        <dbReference type="ChEBI" id="CHEBI:18420"/>
        <label>2</label>
    </ligand>
</feature>
<dbReference type="SUPFAM" id="SSF52540">
    <property type="entry name" value="P-loop containing nucleoside triphosphate hydrolases"/>
    <property type="match status" value="1"/>
</dbReference>
<comment type="subcellular location">
    <subcellularLocation>
        <location evidence="2 16">Cell membrane</location>
        <topology evidence="2 16">Multi-pass membrane protein</topology>
    </subcellularLocation>
</comment>
<evidence type="ECO:0000256" key="8">
    <source>
        <dbReference type="ARBA" id="ARBA00022989"/>
    </source>
</evidence>
<dbReference type="InterPro" id="IPR011642">
    <property type="entry name" value="Gate_dom"/>
</dbReference>
<keyword evidence="11 14" id="KW-0342">GTP-binding</keyword>
<evidence type="ECO:0000256" key="15">
    <source>
        <dbReference type="PIRSR" id="PIRSR603373-2"/>
    </source>
</evidence>
<keyword evidence="15" id="KW-0479">Metal-binding</keyword>
<feature type="transmembrane region" description="Helical" evidence="16">
    <location>
        <begin position="587"/>
        <end position="608"/>
    </location>
</feature>
<feature type="transmembrane region" description="Helical" evidence="16">
    <location>
        <begin position="294"/>
        <end position="313"/>
    </location>
</feature>
<keyword evidence="15" id="KW-0460">Magnesium</keyword>
<evidence type="ECO:0000256" key="1">
    <source>
        <dbReference type="ARBA" id="ARBA00003926"/>
    </source>
</evidence>
<dbReference type="InterPro" id="IPR027417">
    <property type="entry name" value="P-loop_NTPase"/>
</dbReference>
<dbReference type="PANTHER" id="PTHR43185">
    <property type="entry name" value="FERROUS IRON TRANSPORT PROTEIN B"/>
    <property type="match status" value="1"/>
</dbReference>
<dbReference type="GO" id="GO:0005886">
    <property type="term" value="C:plasma membrane"/>
    <property type="evidence" value="ECO:0007669"/>
    <property type="project" value="UniProtKB-SubCell"/>
</dbReference>
<keyword evidence="12 16" id="KW-0472">Membrane</keyword>
<evidence type="ECO:0000256" key="11">
    <source>
        <dbReference type="ARBA" id="ARBA00023134"/>
    </source>
</evidence>
<dbReference type="InterPro" id="IPR003373">
    <property type="entry name" value="Fe2_transport_prot-B"/>
</dbReference>
<evidence type="ECO:0000313" key="19">
    <source>
        <dbReference type="Proteomes" id="UP000298324"/>
    </source>
</evidence>
<evidence type="ECO:0000256" key="7">
    <source>
        <dbReference type="ARBA" id="ARBA00022741"/>
    </source>
</evidence>
<dbReference type="NCBIfam" id="TIGR00437">
    <property type="entry name" value="feoB"/>
    <property type="match status" value="1"/>
</dbReference>
<comment type="caution">
    <text evidence="18">The sequence shown here is derived from an EMBL/GenBank/DDBJ whole genome shotgun (WGS) entry which is preliminary data.</text>
</comment>
<feature type="transmembrane region" description="Helical" evidence="16">
    <location>
        <begin position="428"/>
        <end position="448"/>
    </location>
</feature>
<keyword evidence="3 16" id="KW-0813">Transport</keyword>
<evidence type="ECO:0000256" key="6">
    <source>
        <dbReference type="ARBA" id="ARBA00022692"/>
    </source>
</evidence>
<dbReference type="PANTHER" id="PTHR43185:SF1">
    <property type="entry name" value="FE(2+) TRANSPORTER FEOB"/>
    <property type="match status" value="1"/>
</dbReference>
<evidence type="ECO:0000256" key="13">
    <source>
        <dbReference type="NCBIfam" id="TIGR00437"/>
    </source>
</evidence>
<evidence type="ECO:0000256" key="14">
    <source>
        <dbReference type="PIRSR" id="PIRSR603373-1"/>
    </source>
</evidence>
<evidence type="ECO:0000256" key="12">
    <source>
        <dbReference type="ARBA" id="ARBA00023136"/>
    </source>
</evidence>
<dbReference type="GO" id="GO:0046872">
    <property type="term" value="F:metal ion binding"/>
    <property type="evidence" value="ECO:0007669"/>
    <property type="project" value="UniProtKB-KW"/>
</dbReference>
<feature type="binding site" evidence="14">
    <location>
        <begin position="62"/>
        <end position="65"/>
    </location>
    <ligand>
        <name>GTP</name>
        <dbReference type="ChEBI" id="CHEBI:37565"/>
        <label>1</label>
    </ligand>
</feature>
<feature type="binding site" evidence="15">
    <location>
        <position position="35"/>
    </location>
    <ligand>
        <name>Mg(2+)</name>
        <dbReference type="ChEBI" id="CHEBI:18420"/>
        <label>2</label>
    </ligand>
</feature>
<feature type="transmembrane region" description="Helical" evidence="16">
    <location>
        <begin position="558"/>
        <end position="578"/>
    </location>
</feature>
<evidence type="ECO:0000256" key="16">
    <source>
        <dbReference type="RuleBase" id="RU362098"/>
    </source>
</evidence>
<dbReference type="InterPro" id="IPR030389">
    <property type="entry name" value="G_FEOB_dom"/>
</dbReference>
<dbReference type="Gene3D" id="3.40.50.300">
    <property type="entry name" value="P-loop containing nucleotide triphosphate hydrolases"/>
    <property type="match status" value="1"/>
</dbReference>
<gene>
    <name evidence="18" type="primary">feoB_2</name>
    <name evidence="18" type="ORF">Psch_02887</name>
</gene>
<feature type="binding site" evidence="14">
    <location>
        <begin position="20"/>
        <end position="27"/>
    </location>
    <ligand>
        <name>GTP</name>
        <dbReference type="ChEBI" id="CHEBI:37565"/>
        <label>1</label>
    </ligand>
</feature>
<dbReference type="CDD" id="cd01879">
    <property type="entry name" value="FeoB"/>
    <property type="match status" value="1"/>
</dbReference>
<dbReference type="Pfam" id="PF07670">
    <property type="entry name" value="Gate"/>
    <property type="match status" value="2"/>
</dbReference>
<feature type="transmembrane region" description="Helical" evidence="16">
    <location>
        <begin position="399"/>
        <end position="422"/>
    </location>
</feature>
<feature type="binding site" evidence="14">
    <location>
        <begin position="120"/>
        <end position="123"/>
    </location>
    <ligand>
        <name>GTP</name>
        <dbReference type="ChEBI" id="CHEBI:37565"/>
        <label>1</label>
    </ligand>
</feature>
<accession>A0A4Y7RAM5</accession>
<dbReference type="GO" id="GO:0005525">
    <property type="term" value="F:GTP binding"/>
    <property type="evidence" value="ECO:0007669"/>
    <property type="project" value="UniProtKB-KW"/>
</dbReference>
<feature type="transmembrane region" description="Helical" evidence="16">
    <location>
        <begin position="620"/>
        <end position="642"/>
    </location>
</feature>
<dbReference type="InterPro" id="IPR050860">
    <property type="entry name" value="FeoB_GTPase"/>
</dbReference>
<dbReference type="GO" id="GO:0015093">
    <property type="term" value="F:ferrous iron transmembrane transporter activity"/>
    <property type="evidence" value="ECO:0007669"/>
    <property type="project" value="UniProtKB-UniRule"/>
</dbReference>
<feature type="domain" description="FeoB-type G" evidence="17">
    <location>
        <begin position="13"/>
        <end position="169"/>
    </location>
</feature>
<dbReference type="EMBL" id="QFGA01000002">
    <property type="protein sequence ID" value="TEB05846.1"/>
    <property type="molecule type" value="Genomic_DNA"/>
</dbReference>
<evidence type="ECO:0000256" key="4">
    <source>
        <dbReference type="ARBA" id="ARBA00022475"/>
    </source>
</evidence>
<reference evidence="18 19" key="1">
    <citation type="journal article" date="2018" name="Environ. Microbiol.">
        <title>Novel energy conservation strategies and behaviour of Pelotomaculum schinkii driving syntrophic propionate catabolism.</title>
        <authorList>
            <person name="Hidalgo-Ahumada C.A.P."/>
            <person name="Nobu M.K."/>
            <person name="Narihiro T."/>
            <person name="Tamaki H."/>
            <person name="Liu W.T."/>
            <person name="Kamagata Y."/>
            <person name="Stams A.J.M."/>
            <person name="Imachi H."/>
            <person name="Sousa D.Z."/>
        </authorList>
    </citation>
    <scope>NUCLEOTIDE SEQUENCE [LARGE SCALE GENOMIC DNA]</scope>
    <source>
        <strain evidence="18 19">HH</strain>
    </source>
</reference>
<name>A0A4Y7RAM5_9FIRM</name>
<keyword evidence="6 16" id="KW-0812">Transmembrane</keyword>
<feature type="transmembrane region" description="Helical" evidence="16">
    <location>
        <begin position="364"/>
        <end position="387"/>
    </location>
</feature>
<evidence type="ECO:0000256" key="5">
    <source>
        <dbReference type="ARBA" id="ARBA00022496"/>
    </source>
</evidence>
<feature type="transmembrane region" description="Helical" evidence="16">
    <location>
        <begin position="488"/>
        <end position="508"/>
    </location>
</feature>
<proteinExistence type="inferred from homology"/>
<dbReference type="RefSeq" id="WP_243124126.1">
    <property type="nucleotide sequence ID" value="NZ_QFGA01000002.1"/>
</dbReference>
<keyword evidence="4" id="KW-1003">Cell membrane</keyword>
<dbReference type="InterPro" id="IPR006073">
    <property type="entry name" value="GTP-bd"/>
</dbReference>
<sequence length="648" mass="70189">MNDGIESRIPAGGKKIVLAGNPNVGKSVFFNALTGLYADVANYPGTTLDIACGRYNGDVVIDTPGVYGVSSYSEEEEITRDIILAADIVVNIVDTVHLERDLFLTLQIIDMGVPIIVALNMADEAERGGMRINHALLEELLGIPVVRTVAVHHTGIDELKEKIYQARPGLVDSALLEKISQVSTPCSRGEALLILEGDPAVSQRCGAAPGAELESIYRSRRERANQIASLVVKEAGENQGFADKLGRWMLLPVTGFPLLLLTLWGIYELVGVFIAQYLVGFTEPMMSGYYEPAIQSLLGGLLGPGSVLTTILAGQYGVLTLTVTYLIGLLLPLVLGIFLVMAILEDSGYLPRIATLVDRSLSALGLNGQAVIPLILGFGCVTMACISTRLLNSDRERRIAIFLLAFGVPCSAQMAIIMAVFARLGPTYLLLYILILFSILTTTGTFLARYLPGVPAPLLIELPPLRLPQPKNFIKKAWTRSYNFIKEALPLFAGGALFLSILEVTGLLQGLRALLTPLTVNWLHLPPEIADVFIMGAIRKEFGAATIMNLHMLPIQDFVVMLTLTLTVPCIASTMVILKERGWREGILLWCVIYALAFLIGGVTAHLLEAFSKSGALNASSSLLFGLIIFITGAVLVLSMWFRPRKAD</sequence>
<keyword evidence="9 16" id="KW-0408">Iron</keyword>
<feature type="binding site" evidence="15">
    <location>
        <position position="32"/>
    </location>
    <ligand>
        <name>Mg(2+)</name>
        <dbReference type="ChEBI" id="CHEBI:18420"/>
        <label>2</label>
    </ligand>
</feature>
<evidence type="ECO:0000256" key="10">
    <source>
        <dbReference type="ARBA" id="ARBA00023065"/>
    </source>
</evidence>
<dbReference type="Pfam" id="PF07664">
    <property type="entry name" value="FeoB_C"/>
    <property type="match status" value="1"/>
</dbReference>
<dbReference type="PROSITE" id="PS51711">
    <property type="entry name" value="G_FEOB"/>
    <property type="match status" value="1"/>
</dbReference>
<organism evidence="18 19">
    <name type="scientific">Pelotomaculum schinkii</name>
    <dbReference type="NCBI Taxonomy" id="78350"/>
    <lineage>
        <taxon>Bacteria</taxon>
        <taxon>Bacillati</taxon>
        <taxon>Bacillota</taxon>
        <taxon>Clostridia</taxon>
        <taxon>Eubacteriales</taxon>
        <taxon>Desulfotomaculaceae</taxon>
        <taxon>Pelotomaculum</taxon>
    </lineage>
</organism>
<feature type="transmembrane region" description="Helical" evidence="16">
    <location>
        <begin position="325"/>
        <end position="344"/>
    </location>
</feature>
<evidence type="ECO:0000256" key="3">
    <source>
        <dbReference type="ARBA" id="ARBA00022448"/>
    </source>
</evidence>
<keyword evidence="7 14" id="KW-0547">Nucleotide-binding</keyword>
<keyword evidence="8 16" id="KW-1133">Transmembrane helix</keyword>
<dbReference type="PRINTS" id="PR00326">
    <property type="entry name" value="GTP1OBG"/>
</dbReference>
<keyword evidence="10" id="KW-0406">Ion transport</keyword>
<comment type="similarity">
    <text evidence="16">Belongs to the TRAFAC class TrmE-Era-EngA-EngB-Septin-like GTPase superfamily. FeoB GTPase (TC 9.A.8) family.</text>
</comment>
<dbReference type="AlphaFoldDB" id="A0A4Y7RAM5"/>
<evidence type="ECO:0000256" key="9">
    <source>
        <dbReference type="ARBA" id="ARBA00023004"/>
    </source>
</evidence>
<dbReference type="Pfam" id="PF02421">
    <property type="entry name" value="FeoB_N"/>
    <property type="match status" value="1"/>
</dbReference>
<feature type="binding site" evidence="15">
    <location>
        <position position="34"/>
    </location>
    <ligand>
        <name>Mg(2+)</name>
        <dbReference type="ChEBI" id="CHEBI:18420"/>
        <label>2</label>
    </ligand>
</feature>
<dbReference type="Proteomes" id="UP000298324">
    <property type="component" value="Unassembled WGS sequence"/>
</dbReference>